<dbReference type="AlphaFoldDB" id="A0A5J4QE07"/>
<protein>
    <submittedName>
        <fullName evidence="1">Uncharacterized protein</fullName>
    </submittedName>
</protein>
<sequence length="67" mass="7701">MKIQIDRELKIKLLQALKSGCIETTDFPEITDCLMKMPDDISSLITDEEREVLLRVGERILNNPLTI</sequence>
<organism evidence="1">
    <name type="scientific">termite gut metagenome</name>
    <dbReference type="NCBI Taxonomy" id="433724"/>
    <lineage>
        <taxon>unclassified sequences</taxon>
        <taxon>metagenomes</taxon>
        <taxon>organismal metagenomes</taxon>
    </lineage>
</organism>
<dbReference type="EMBL" id="SNRY01003735">
    <property type="protein sequence ID" value="KAA6319917.1"/>
    <property type="molecule type" value="Genomic_DNA"/>
</dbReference>
<name>A0A5J4QE07_9ZZZZ</name>
<evidence type="ECO:0000313" key="1">
    <source>
        <dbReference type="EMBL" id="KAA6319917.1"/>
    </source>
</evidence>
<comment type="caution">
    <text evidence="1">The sequence shown here is derived from an EMBL/GenBank/DDBJ whole genome shotgun (WGS) entry which is preliminary data.</text>
</comment>
<gene>
    <name evidence="1" type="ORF">EZS27_030244</name>
</gene>
<proteinExistence type="predicted"/>
<reference evidence="1" key="1">
    <citation type="submission" date="2019-03" db="EMBL/GenBank/DDBJ databases">
        <title>Single cell metagenomics reveals metabolic interactions within the superorganism composed of flagellate Streblomastix strix and complex community of Bacteroidetes bacteria on its surface.</title>
        <authorList>
            <person name="Treitli S.C."/>
            <person name="Kolisko M."/>
            <person name="Husnik F."/>
            <person name="Keeling P."/>
            <person name="Hampl V."/>
        </authorList>
    </citation>
    <scope>NUCLEOTIDE SEQUENCE</scope>
    <source>
        <strain evidence="1">STM</strain>
    </source>
</reference>
<accession>A0A5J4QE07</accession>